<dbReference type="GO" id="GO:0006457">
    <property type="term" value="P:protein folding"/>
    <property type="evidence" value="ECO:0007669"/>
    <property type="project" value="TreeGrafter"/>
</dbReference>
<sequence>MVLDYSKWDNIELSDDSDIEVHPNVDKRSFINAKRRQIHETRHLRKQQLEHYKTEIAMNGHLLKKLDQLIETWSSSSATSVEEKIMNGLIQLSSEDEGPDVPKPPPNTPSYAQMLAALVDTIKKEIDAEKPTDRWAAFMEKLRTHRGKLQQQTVDTGKKLADLEKEDKAKITSDDLHDGFSVGHLNKDKHAPPKEEKKKTTTKKVHAVEQLNTPAAGSSSLPQASGDQSASSGADADVEEEASDTDDVDNIEPSTLGREFAKIKIGEYKKCLDFIAQNPGVVAERETDGLLVEAFDSQISGKDAYAKQCVHQALLLQYCRQLGRDGVNLFFKRITTPNHQAQKVFHDDVNQTYSRIRERAKEIALQREKGGAGVEQIQLHAVDPNTTININIPDPNSDDPEVQKARNIFECFPPGLQRALESGNLDEVNKVLGKMSVEEAEEVVGQLGEGGMLSLEEQIIDATTDDGKKYLDELQEQEKRAKEAGNMSSGQETETPATSTSKGKEPENPLIAEVD</sequence>
<feature type="domain" description="Cdc37 Hsp90 binding" evidence="8">
    <location>
        <begin position="186"/>
        <end position="375"/>
    </location>
</feature>
<dbReference type="PANTHER" id="PTHR12800:SF4">
    <property type="entry name" value="HSP90 CO-CHAPERONE CDC37"/>
    <property type="match status" value="1"/>
</dbReference>
<evidence type="ECO:0000313" key="10">
    <source>
        <dbReference type="EMBL" id="TGZ82760.1"/>
    </source>
</evidence>
<dbReference type="AlphaFoldDB" id="A0A4S2N127"/>
<name>A0A4S2N127_9PEZI</name>
<dbReference type="Pfam" id="PF03234">
    <property type="entry name" value="CDC37_N"/>
    <property type="match status" value="1"/>
</dbReference>
<feature type="compositionally biased region" description="Acidic residues" evidence="6">
    <location>
        <begin position="236"/>
        <end position="250"/>
    </location>
</feature>
<dbReference type="SMART" id="SM01070">
    <property type="entry name" value="CDC37_M"/>
    <property type="match status" value="1"/>
</dbReference>
<dbReference type="PANTHER" id="PTHR12800">
    <property type="entry name" value="CDC37-RELATED"/>
    <property type="match status" value="1"/>
</dbReference>
<keyword evidence="4" id="KW-0143">Chaperone</keyword>
<feature type="domain" description="Cdc37 N-terminal" evidence="9">
    <location>
        <begin position="2"/>
        <end position="183"/>
    </location>
</feature>
<dbReference type="InterPro" id="IPR013855">
    <property type="entry name" value="Cdc37_N_dom"/>
</dbReference>
<evidence type="ECO:0000256" key="2">
    <source>
        <dbReference type="ARBA" id="ARBA00006222"/>
    </source>
</evidence>
<dbReference type="SUPFAM" id="SSF101391">
    <property type="entry name" value="Hsp90 co-chaperone CDC37"/>
    <property type="match status" value="1"/>
</dbReference>
<dbReference type="GO" id="GO:0005737">
    <property type="term" value="C:cytoplasm"/>
    <property type="evidence" value="ECO:0007669"/>
    <property type="project" value="UniProtKB-SubCell"/>
</dbReference>
<dbReference type="GO" id="GO:0019901">
    <property type="term" value="F:protein kinase binding"/>
    <property type="evidence" value="ECO:0007669"/>
    <property type="project" value="InterPro"/>
</dbReference>
<evidence type="ECO:0000256" key="4">
    <source>
        <dbReference type="ARBA" id="ARBA00023186"/>
    </source>
</evidence>
<feature type="compositionally biased region" description="Low complexity" evidence="6">
    <location>
        <begin position="223"/>
        <end position="235"/>
    </location>
</feature>
<dbReference type="OrthoDB" id="440202at2759"/>
<feature type="region of interest" description="Disordered" evidence="6">
    <location>
        <begin position="464"/>
        <end position="515"/>
    </location>
</feature>
<dbReference type="FunFam" id="1.20.58.610:FF:000002">
    <property type="entry name" value="Hsp90 co-chaperone Cdc37, putative"/>
    <property type="match status" value="1"/>
</dbReference>
<evidence type="ECO:0000256" key="1">
    <source>
        <dbReference type="ARBA" id="ARBA00004496"/>
    </source>
</evidence>
<dbReference type="InterPro" id="IPR013873">
    <property type="entry name" value="Cdc37_C"/>
</dbReference>
<protein>
    <recommendedName>
        <fullName evidence="5">Hsp90 chaperone protein kinase-targeting subunit</fullName>
    </recommendedName>
</protein>
<evidence type="ECO:0000256" key="6">
    <source>
        <dbReference type="SAM" id="MobiDB-lite"/>
    </source>
</evidence>
<dbReference type="InParanoid" id="A0A4S2N127"/>
<dbReference type="SMART" id="SM01069">
    <property type="entry name" value="CDC37_C"/>
    <property type="match status" value="1"/>
</dbReference>
<dbReference type="GO" id="GO:0051082">
    <property type="term" value="F:unfolded protein binding"/>
    <property type="evidence" value="ECO:0007669"/>
    <property type="project" value="TreeGrafter"/>
</dbReference>
<dbReference type="InterPro" id="IPR013874">
    <property type="entry name" value="Cdc37_Hsp90-bd"/>
</dbReference>
<organism evidence="10 11">
    <name type="scientific">Ascodesmis nigricans</name>
    <dbReference type="NCBI Taxonomy" id="341454"/>
    <lineage>
        <taxon>Eukaryota</taxon>
        <taxon>Fungi</taxon>
        <taxon>Dikarya</taxon>
        <taxon>Ascomycota</taxon>
        <taxon>Pezizomycotina</taxon>
        <taxon>Pezizomycetes</taxon>
        <taxon>Pezizales</taxon>
        <taxon>Ascodesmidaceae</taxon>
        <taxon>Ascodesmis</taxon>
    </lineage>
</organism>
<proteinExistence type="inferred from homology"/>
<dbReference type="InterPro" id="IPR004918">
    <property type="entry name" value="Cdc37"/>
</dbReference>
<evidence type="ECO:0000259" key="9">
    <source>
        <dbReference type="SMART" id="SM01071"/>
    </source>
</evidence>
<dbReference type="FunCoup" id="A0A4S2N127">
    <property type="interactions" value="442"/>
</dbReference>
<feature type="compositionally biased region" description="Polar residues" evidence="6">
    <location>
        <begin position="486"/>
        <end position="501"/>
    </location>
</feature>
<keyword evidence="3" id="KW-0963">Cytoplasm</keyword>
<comment type="similarity">
    <text evidence="2">Belongs to the CDC37 family.</text>
</comment>
<dbReference type="EMBL" id="ML220114">
    <property type="protein sequence ID" value="TGZ82760.1"/>
    <property type="molecule type" value="Genomic_DNA"/>
</dbReference>
<evidence type="ECO:0000256" key="5">
    <source>
        <dbReference type="ARBA" id="ARBA00031396"/>
    </source>
</evidence>
<evidence type="ECO:0000259" key="7">
    <source>
        <dbReference type="SMART" id="SM01069"/>
    </source>
</evidence>
<reference evidence="10 11" key="1">
    <citation type="submission" date="2019-04" db="EMBL/GenBank/DDBJ databases">
        <title>Comparative genomics and transcriptomics to analyze fruiting body development in filamentous ascomycetes.</title>
        <authorList>
            <consortium name="DOE Joint Genome Institute"/>
            <person name="Lutkenhaus R."/>
            <person name="Traeger S."/>
            <person name="Breuer J."/>
            <person name="Kuo A."/>
            <person name="Lipzen A."/>
            <person name="Pangilinan J."/>
            <person name="Dilworth D."/>
            <person name="Sandor L."/>
            <person name="Poggeler S."/>
            <person name="Barry K."/>
            <person name="Grigoriev I.V."/>
            <person name="Nowrousian M."/>
        </authorList>
    </citation>
    <scope>NUCLEOTIDE SEQUENCE [LARGE SCALE GENOMIC DNA]</scope>
    <source>
        <strain evidence="10 11">CBS 389.68</strain>
    </source>
</reference>
<dbReference type="Pfam" id="PF08564">
    <property type="entry name" value="CDC37_C"/>
    <property type="match status" value="1"/>
</dbReference>
<feature type="domain" description="Cdc37 C-terminal" evidence="7">
    <location>
        <begin position="390"/>
        <end position="495"/>
    </location>
</feature>
<dbReference type="GO" id="GO:0051087">
    <property type="term" value="F:protein-folding chaperone binding"/>
    <property type="evidence" value="ECO:0007669"/>
    <property type="project" value="TreeGrafter"/>
</dbReference>
<dbReference type="InterPro" id="IPR038189">
    <property type="entry name" value="Cdc37_Hsp90-bd_sf"/>
</dbReference>
<dbReference type="Proteomes" id="UP000298138">
    <property type="component" value="Unassembled WGS sequence"/>
</dbReference>
<dbReference type="STRING" id="341454.A0A4S2N127"/>
<dbReference type="GO" id="GO:0050821">
    <property type="term" value="P:protein stabilization"/>
    <property type="evidence" value="ECO:0007669"/>
    <property type="project" value="TreeGrafter"/>
</dbReference>
<keyword evidence="11" id="KW-1185">Reference proteome</keyword>
<evidence type="ECO:0000256" key="3">
    <source>
        <dbReference type="ARBA" id="ARBA00022490"/>
    </source>
</evidence>
<dbReference type="SMART" id="SM01071">
    <property type="entry name" value="CDC37_N"/>
    <property type="match status" value="1"/>
</dbReference>
<feature type="compositionally biased region" description="Polar residues" evidence="6">
    <location>
        <begin position="210"/>
        <end position="222"/>
    </location>
</feature>
<dbReference type="Gene3D" id="1.20.58.610">
    <property type="entry name" value="Cdc37, Hsp90 binding domain"/>
    <property type="match status" value="1"/>
</dbReference>
<feature type="region of interest" description="Disordered" evidence="6">
    <location>
        <begin position="174"/>
        <end position="253"/>
    </location>
</feature>
<feature type="compositionally biased region" description="Basic and acidic residues" evidence="6">
    <location>
        <begin position="185"/>
        <end position="199"/>
    </location>
</feature>
<evidence type="ECO:0000313" key="11">
    <source>
        <dbReference type="Proteomes" id="UP000298138"/>
    </source>
</evidence>
<feature type="compositionally biased region" description="Basic and acidic residues" evidence="6">
    <location>
        <begin position="465"/>
        <end position="483"/>
    </location>
</feature>
<gene>
    <name evidence="10" type="ORF">EX30DRAFT_339044</name>
</gene>
<evidence type="ECO:0000259" key="8">
    <source>
        <dbReference type="SMART" id="SM01070"/>
    </source>
</evidence>
<comment type="subcellular location">
    <subcellularLocation>
        <location evidence="1">Cytoplasm</location>
    </subcellularLocation>
</comment>
<accession>A0A4S2N127</accession>
<dbReference type="GO" id="GO:0031072">
    <property type="term" value="F:heat shock protein binding"/>
    <property type="evidence" value="ECO:0007669"/>
    <property type="project" value="TreeGrafter"/>
</dbReference>
<dbReference type="Pfam" id="PF08565">
    <property type="entry name" value="CDC37_M"/>
    <property type="match status" value="1"/>
</dbReference>